<feature type="domain" description="Receptor L-domain" evidence="7">
    <location>
        <begin position="837"/>
        <end position="932"/>
    </location>
</feature>
<accession>A0AAE9F138</accession>
<dbReference type="GO" id="GO:0007606">
    <property type="term" value="P:sensory perception of chemical stimulus"/>
    <property type="evidence" value="ECO:0007669"/>
    <property type="project" value="UniProtKB-UniRule"/>
</dbReference>
<dbReference type="InterPro" id="IPR000494">
    <property type="entry name" value="Rcpt_L-dom"/>
</dbReference>
<comment type="similarity">
    <text evidence="2 6">Belongs to the nematode receptor-like protein srg family.</text>
</comment>
<organism evidence="8 9">
    <name type="scientific">Caenorhabditis briggsae</name>
    <dbReference type="NCBI Taxonomy" id="6238"/>
    <lineage>
        <taxon>Eukaryota</taxon>
        <taxon>Metazoa</taxon>
        <taxon>Ecdysozoa</taxon>
        <taxon>Nematoda</taxon>
        <taxon>Chromadorea</taxon>
        <taxon>Rhabditida</taxon>
        <taxon>Rhabditina</taxon>
        <taxon>Rhabditomorpha</taxon>
        <taxon>Rhabditoidea</taxon>
        <taxon>Rhabditidae</taxon>
        <taxon>Peloderinae</taxon>
        <taxon>Caenorhabditis</taxon>
    </lineage>
</organism>
<evidence type="ECO:0000256" key="5">
    <source>
        <dbReference type="ARBA" id="ARBA00023136"/>
    </source>
</evidence>
<dbReference type="Pfam" id="PF01030">
    <property type="entry name" value="Recep_L_domain"/>
    <property type="match status" value="4"/>
</dbReference>
<evidence type="ECO:0000256" key="4">
    <source>
        <dbReference type="ARBA" id="ARBA00022989"/>
    </source>
</evidence>
<sequence>MRHKAFWKKYVKFAIMICILSPICFTWHLAIAPARFDPYVGEGIIGYESLVPFTTTVSTGVTTQTTITTSDSTTIPTSPPTDPLPTTTVVTTVVTTAALSETTENPTTYSSSISPTSTTTKPSRCEPKCTFQVAYIESANLKKFPKSCTTVCADPLSIQHDTDLTEKQLTNALKNMKHLIGSLLVTRTKFSSGKFLANLESVDCDNIGQFKWSLNENLTEVGLTNLKSVACQVEITSNPKLAKLNLPNMMPTPSQTAEHPRTSVEINSNSAELCITEQEISNFLSNKNNDIGTMPQFYCSAVNSNGTIKSCAFENSTLATLDTGCVKLKGNVLISEKDEEHTYKLESVKDILGSLTIDGTNLTDIDFLDSLENVVALKENQSAILIQYNPNLSNVTFPNLKRAIAKSAQVIIFQNNSQELLMDPSVCWNIRNVLNTSNAWIPTIDGQDCVIFLLSIVKLKAQSDPGATVSSIYPPSTISPIYPEATVSSLYPVTVSPIYPEATVSPIYPPTISPIYPETTVSPLYPDTVSPIYPPTISPLYPVTVSPIYPETTVSPLYPPTVSPIFPYTVESTVSPIYPPTLSPIYPADTTVSPIYPAFEGTTVSPIYPPVDTTVIPTTTVPETTTPNDPFWDFRCTPACTLEFDSLTLSSMKYFPVLCETVCTRTTLRIGIECDMTEKQMNDTLKNMKHLVGGLLVSRSKFKSARFLANLESIDCGNLWDFKVNLNDRMTEIGMPNLKNVSCRVFILNNNNMTRLNLPKLIPIHSPLAPNYTLEVEVSYNLHPEFCISLQEMSNFMTYDYIRFSLLTGSFCPQSHTSSEAKTCDLVNYTWSEMSTDCVNVHGDVIIHEENEDHADKLASVVNIFGSLIIIRTNLTSIDFLDNLEHIISLTDEQPALIVEQNEMLANVSFPKLERVTSRAYVPVRFDNNSLELIKSPSFCYDIRNGITKSDTWIVKFDDKVCEDVEKAAAASVVKDKSSRTTGGRQILMILAAVGFIFGF</sequence>
<dbReference type="PANTHER" id="PTHR21662">
    <property type="entry name" value="RECEPTOR PROTEIN-TYROSINE KINASE"/>
    <property type="match status" value="1"/>
</dbReference>
<dbReference type="GO" id="GO:0016020">
    <property type="term" value="C:membrane"/>
    <property type="evidence" value="ECO:0007669"/>
    <property type="project" value="UniProtKB-SubCell"/>
</dbReference>
<dbReference type="InterPro" id="IPR000609">
    <property type="entry name" value="7TM_GPCR_serpentine_rcpt_Srg"/>
</dbReference>
<comment type="caution">
    <text evidence="6">Lacks conserved residue(s) required for the propagation of feature annotation.</text>
</comment>
<dbReference type="SUPFAM" id="SSF52058">
    <property type="entry name" value="L domain-like"/>
    <property type="match status" value="4"/>
</dbReference>
<keyword evidence="5 6" id="KW-0472">Membrane</keyword>
<dbReference type="Gene3D" id="3.80.20.20">
    <property type="entry name" value="Receptor L-domain"/>
    <property type="match status" value="4"/>
</dbReference>
<evidence type="ECO:0000313" key="9">
    <source>
        <dbReference type="Proteomes" id="UP000829354"/>
    </source>
</evidence>
<reference evidence="8 9" key="1">
    <citation type="submission" date="2022-04" db="EMBL/GenBank/DDBJ databases">
        <title>Chromosome-level reference genomes for two strains of Caenorhabditis briggsae: an improved platform for comparative genomics.</title>
        <authorList>
            <person name="Stevens L."/>
            <person name="Andersen E."/>
        </authorList>
    </citation>
    <scope>NUCLEOTIDE SEQUENCE [LARGE SCALE GENOMIC DNA]</scope>
    <source>
        <strain evidence="8">VX34</strain>
        <tissue evidence="8">Whole-organism</tissue>
    </source>
</reference>
<dbReference type="InterPro" id="IPR053079">
    <property type="entry name" value="SPS2_domain"/>
</dbReference>
<keyword evidence="9" id="KW-1185">Reference proteome</keyword>
<evidence type="ECO:0000256" key="6">
    <source>
        <dbReference type="RuleBase" id="RU280813"/>
    </source>
</evidence>
<evidence type="ECO:0000256" key="3">
    <source>
        <dbReference type="ARBA" id="ARBA00022692"/>
    </source>
</evidence>
<evidence type="ECO:0000256" key="2">
    <source>
        <dbReference type="ARBA" id="ARBA00005692"/>
    </source>
</evidence>
<feature type="transmembrane region" description="Helical" evidence="6">
    <location>
        <begin position="12"/>
        <end position="30"/>
    </location>
</feature>
<feature type="domain" description="Receptor L-domain" evidence="7">
    <location>
        <begin position="148"/>
        <end position="242"/>
    </location>
</feature>
<gene>
    <name evidence="8" type="ORF">L5515_007151</name>
</gene>
<name>A0AAE9F138_CAEBR</name>
<dbReference type="PANTHER" id="PTHR21662:SF61">
    <property type="entry name" value="RECEPTOR L-DOMAIN DOMAIN-CONTAINING PROTEIN"/>
    <property type="match status" value="1"/>
</dbReference>
<evidence type="ECO:0000256" key="1">
    <source>
        <dbReference type="ARBA" id="ARBA00004141"/>
    </source>
</evidence>
<protein>
    <recommendedName>
        <fullName evidence="6">Serpentine receptor class gamma</fullName>
    </recommendedName>
</protein>
<keyword evidence="3 6" id="KW-0812">Transmembrane</keyword>
<comment type="subcellular location">
    <subcellularLocation>
        <location evidence="1">Membrane</location>
        <topology evidence="1">Multi-pass membrane protein</topology>
    </subcellularLocation>
</comment>
<keyword evidence="4 6" id="KW-1133">Transmembrane helix</keyword>
<feature type="domain" description="Receptor L-domain" evidence="7">
    <location>
        <begin position="667"/>
        <end position="753"/>
    </location>
</feature>
<dbReference type="Pfam" id="PF02118">
    <property type="entry name" value="Srg"/>
    <property type="match status" value="1"/>
</dbReference>
<dbReference type="GO" id="GO:0004888">
    <property type="term" value="F:transmembrane signaling receptor activity"/>
    <property type="evidence" value="ECO:0007669"/>
    <property type="project" value="InterPro"/>
</dbReference>
<evidence type="ECO:0000259" key="7">
    <source>
        <dbReference type="Pfam" id="PF01030"/>
    </source>
</evidence>
<dbReference type="AlphaFoldDB" id="A0AAE9F138"/>
<proteinExistence type="inferred from homology"/>
<dbReference type="EMBL" id="CP092624">
    <property type="protein sequence ID" value="UMM33821.1"/>
    <property type="molecule type" value="Genomic_DNA"/>
</dbReference>
<dbReference type="Proteomes" id="UP000829354">
    <property type="component" value="Chromosome V"/>
</dbReference>
<evidence type="ECO:0000313" key="8">
    <source>
        <dbReference type="EMBL" id="UMM33821.1"/>
    </source>
</evidence>
<feature type="domain" description="Receptor L-domain" evidence="7">
    <location>
        <begin position="324"/>
        <end position="429"/>
    </location>
</feature>
<dbReference type="InterPro" id="IPR036941">
    <property type="entry name" value="Rcpt_L-dom_sf"/>
</dbReference>